<feature type="compositionally biased region" description="Basic and acidic residues" evidence="11">
    <location>
        <begin position="10"/>
        <end position="27"/>
    </location>
</feature>
<comment type="subcellular location">
    <subcellularLocation>
        <location evidence="1">Cytoplasm</location>
        <location evidence="1">Cytoskeleton</location>
        <location evidence="1">Cilium basal body</location>
    </subcellularLocation>
</comment>
<evidence type="ECO:0000256" key="10">
    <source>
        <dbReference type="SAM" id="Coils"/>
    </source>
</evidence>
<dbReference type="PANTHER" id="PTHR14845">
    <property type="entry name" value="COILED-COIL DOMAIN-CONTAINING 166"/>
    <property type="match status" value="1"/>
</dbReference>
<name>A0A401SVB2_CHIPU</name>
<organism evidence="13 14">
    <name type="scientific">Chiloscyllium punctatum</name>
    <name type="common">Brownbanded bambooshark</name>
    <name type="synonym">Hemiscyllium punctatum</name>
    <dbReference type="NCBI Taxonomy" id="137246"/>
    <lineage>
        <taxon>Eukaryota</taxon>
        <taxon>Metazoa</taxon>
        <taxon>Chordata</taxon>
        <taxon>Craniata</taxon>
        <taxon>Vertebrata</taxon>
        <taxon>Chondrichthyes</taxon>
        <taxon>Elasmobranchii</taxon>
        <taxon>Galeomorphii</taxon>
        <taxon>Galeoidea</taxon>
        <taxon>Orectolobiformes</taxon>
        <taxon>Hemiscylliidae</taxon>
        <taxon>Chiloscyllium</taxon>
    </lineage>
</organism>
<dbReference type="Pfam" id="PF14988">
    <property type="entry name" value="DUF4515"/>
    <property type="match status" value="1"/>
</dbReference>
<keyword evidence="4" id="KW-0963">Cytoplasm</keyword>
<evidence type="ECO:0000256" key="11">
    <source>
        <dbReference type="SAM" id="MobiDB-lite"/>
    </source>
</evidence>
<proteinExistence type="inferred from homology"/>
<dbReference type="AlphaFoldDB" id="A0A401SVB2"/>
<dbReference type="InterPro" id="IPR032777">
    <property type="entry name" value="DUF4515"/>
</dbReference>
<evidence type="ECO:0000259" key="12">
    <source>
        <dbReference type="Pfam" id="PF14988"/>
    </source>
</evidence>
<evidence type="ECO:0000256" key="1">
    <source>
        <dbReference type="ARBA" id="ARBA00004120"/>
    </source>
</evidence>
<dbReference type="Proteomes" id="UP000287033">
    <property type="component" value="Unassembled WGS sequence"/>
</dbReference>
<keyword evidence="5 10" id="KW-0175">Coiled coil</keyword>
<feature type="region of interest" description="Disordered" evidence="11">
    <location>
        <begin position="1"/>
        <end position="27"/>
    </location>
</feature>
<evidence type="ECO:0000313" key="13">
    <source>
        <dbReference type="EMBL" id="GCC34320.1"/>
    </source>
</evidence>
<protein>
    <recommendedName>
        <fullName evidence="3">Basal body-orientation factor 1</fullName>
    </recommendedName>
    <alternativeName>
        <fullName evidence="9">Coiled-coil domain-containing protein 176</fullName>
    </alternativeName>
</protein>
<gene>
    <name evidence="13" type="ORF">chiPu_0012793</name>
</gene>
<evidence type="ECO:0000256" key="6">
    <source>
        <dbReference type="ARBA" id="ARBA00023069"/>
    </source>
</evidence>
<dbReference type="EMBL" id="BEZZ01000588">
    <property type="protein sequence ID" value="GCC34320.1"/>
    <property type="molecule type" value="Genomic_DNA"/>
</dbReference>
<reference evidence="13 14" key="1">
    <citation type="journal article" date="2018" name="Nat. Ecol. Evol.">
        <title>Shark genomes provide insights into elasmobranch evolution and the origin of vertebrates.</title>
        <authorList>
            <person name="Hara Y"/>
            <person name="Yamaguchi K"/>
            <person name="Onimaru K"/>
            <person name="Kadota M"/>
            <person name="Koyanagi M"/>
            <person name="Keeley SD"/>
            <person name="Tatsumi K"/>
            <person name="Tanaka K"/>
            <person name="Motone F"/>
            <person name="Kageyama Y"/>
            <person name="Nozu R"/>
            <person name="Adachi N"/>
            <person name="Nishimura O"/>
            <person name="Nakagawa R"/>
            <person name="Tanegashima C"/>
            <person name="Kiyatake I"/>
            <person name="Matsumoto R"/>
            <person name="Murakumo K"/>
            <person name="Nishida K"/>
            <person name="Terakita A"/>
            <person name="Kuratani S"/>
            <person name="Sato K"/>
            <person name="Hyodo S Kuraku.S."/>
        </authorList>
    </citation>
    <scope>NUCLEOTIDE SEQUENCE [LARGE SCALE GENOMIC DNA]</scope>
</reference>
<dbReference type="STRING" id="137246.A0A401SVB2"/>
<dbReference type="PANTHER" id="PTHR14845:SF5">
    <property type="entry name" value="BASAL BODY-ORIENTATION FACTOR 1"/>
    <property type="match status" value="1"/>
</dbReference>
<sequence>MPKKKGKGKGNKDEKAEPKPVESDAEKAMANAALWESRLNTVEKSRVEYRDTARTLARTNETLMNDRFQVERDAMEVITYLKKQDLEKETMIAKLQQQLVDQKQQATEENKTIVESYTQQLEQMQGKMLQKTKEIQLIQEELNRVKEFRKKQILLENELDDIKDTMNTTNKQHKETLRQLENKFFEEKMRLEREAEQRLIQLTEQAHTEAIMNLNERTRCVFKENIRLHEMVKIYKKDEEYMKKSHKTLEEKSTQLESEKETNELLVKEKVSQSRQQRKKISELQRKVENLEKALGLMASEFEAEKQEIKRETELRLATGKVEIARLQAVVKLKDKEMNRVKKLAKNILDQRTEVELFFLQALDEVRQQIFHSRAHYKRAAQVAYQKLMLKASTGKEEYPKIRTFNKSEHSTNCVYQDMEEADKCTHVGKVNISDLTWEQKEKVLRLLFAKMNGFQTNSLKRKQLPENGVTAKEPEAASLQDEKHSPTFITQAPVEPESSPINSLSDQLPQEIILPDIVSK</sequence>
<evidence type="ECO:0000256" key="3">
    <source>
        <dbReference type="ARBA" id="ARBA00015392"/>
    </source>
</evidence>
<dbReference type="OMA" id="MEADKWT"/>
<evidence type="ECO:0000313" key="14">
    <source>
        <dbReference type="Proteomes" id="UP000287033"/>
    </source>
</evidence>
<evidence type="ECO:0000256" key="9">
    <source>
        <dbReference type="ARBA" id="ARBA00031573"/>
    </source>
</evidence>
<comment type="caution">
    <text evidence="13">The sequence shown here is derived from an EMBL/GenBank/DDBJ whole genome shotgun (WGS) entry which is preliminary data.</text>
</comment>
<feature type="domain" description="DUF4515" evidence="12">
    <location>
        <begin position="74"/>
        <end position="266"/>
    </location>
</feature>
<evidence type="ECO:0000256" key="4">
    <source>
        <dbReference type="ARBA" id="ARBA00022490"/>
    </source>
</evidence>
<keyword evidence="14" id="KW-1185">Reference proteome</keyword>
<keyword evidence="8" id="KW-0966">Cell projection</keyword>
<evidence type="ECO:0000256" key="7">
    <source>
        <dbReference type="ARBA" id="ARBA00023212"/>
    </source>
</evidence>
<feature type="region of interest" description="Disordered" evidence="11">
    <location>
        <begin position="460"/>
        <end position="508"/>
    </location>
</feature>
<feature type="compositionally biased region" description="Basic and acidic residues" evidence="11">
    <location>
        <begin position="473"/>
        <end position="486"/>
    </location>
</feature>
<evidence type="ECO:0000256" key="8">
    <source>
        <dbReference type="ARBA" id="ARBA00023273"/>
    </source>
</evidence>
<comment type="similarity">
    <text evidence="2">Belongs to the BBOF1 family.</text>
</comment>
<accession>A0A401SVB2</accession>
<evidence type="ECO:0000256" key="2">
    <source>
        <dbReference type="ARBA" id="ARBA00007508"/>
    </source>
</evidence>
<keyword evidence="7" id="KW-0206">Cytoskeleton</keyword>
<feature type="coiled-coil region" evidence="10">
    <location>
        <begin position="249"/>
        <end position="308"/>
    </location>
</feature>
<dbReference type="OrthoDB" id="441129at2759"/>
<keyword evidence="6" id="KW-0969">Cilium</keyword>
<evidence type="ECO:0000256" key="5">
    <source>
        <dbReference type="ARBA" id="ARBA00023054"/>
    </source>
</evidence>
<feature type="coiled-coil region" evidence="10">
    <location>
        <begin position="92"/>
        <end position="205"/>
    </location>
</feature>